<organism evidence="1">
    <name type="scientific">gut metagenome</name>
    <dbReference type="NCBI Taxonomy" id="749906"/>
    <lineage>
        <taxon>unclassified sequences</taxon>
        <taxon>metagenomes</taxon>
        <taxon>organismal metagenomes</taxon>
    </lineage>
</organism>
<dbReference type="AlphaFoldDB" id="J9GT53"/>
<comment type="caution">
    <text evidence="1">The sequence shown here is derived from an EMBL/GenBank/DDBJ whole genome shotgun (WGS) entry which is preliminary data.</text>
</comment>
<accession>J9GT53</accession>
<name>J9GT53_9ZZZZ</name>
<gene>
    <name evidence="1" type="ORF">EVA_08412</name>
</gene>
<sequence>MINEISRERFPLTAASLARFFHIKGCEVDRYYSIISTTFEIWLQKEHATGWIMLADNLDACCNIEETNLCNAVHTFVSNKAGHEKKASVIPLLKGKRPDSVSSLEENL</sequence>
<reference evidence="1" key="1">
    <citation type="journal article" date="2012" name="PLoS ONE">
        <title>Gene sets for utilization of primary and secondary nutrition supplies in the distal gut of endangered iberian lynx.</title>
        <authorList>
            <person name="Alcaide M."/>
            <person name="Messina E."/>
            <person name="Richter M."/>
            <person name="Bargiela R."/>
            <person name="Peplies J."/>
            <person name="Huws S.A."/>
            <person name="Newbold C.J."/>
            <person name="Golyshin P.N."/>
            <person name="Simon M.A."/>
            <person name="Lopez G."/>
            <person name="Yakimov M.M."/>
            <person name="Ferrer M."/>
        </authorList>
    </citation>
    <scope>NUCLEOTIDE SEQUENCE</scope>
</reference>
<proteinExistence type="predicted"/>
<evidence type="ECO:0000313" key="1">
    <source>
        <dbReference type="EMBL" id="EJX03480.1"/>
    </source>
</evidence>
<dbReference type="EMBL" id="AMCI01002142">
    <property type="protein sequence ID" value="EJX03480.1"/>
    <property type="molecule type" value="Genomic_DNA"/>
</dbReference>
<protein>
    <submittedName>
        <fullName evidence="1">Transposase family protein</fullName>
    </submittedName>
</protein>